<reference evidence="1 2" key="1">
    <citation type="journal article" date="2010" name="Science">
        <title>Genomic comparison of the ants Camponotus floridanus and Harpegnathos saltator.</title>
        <authorList>
            <person name="Bonasio R."/>
            <person name="Zhang G."/>
            <person name="Ye C."/>
            <person name="Mutti N.S."/>
            <person name="Fang X."/>
            <person name="Qin N."/>
            <person name="Donahue G."/>
            <person name="Yang P."/>
            <person name="Li Q."/>
            <person name="Li C."/>
            <person name="Zhang P."/>
            <person name="Huang Z."/>
            <person name="Berger S.L."/>
            <person name="Reinberg D."/>
            <person name="Wang J."/>
            <person name="Liebig J."/>
        </authorList>
    </citation>
    <scope>NUCLEOTIDE SEQUENCE [LARGE SCALE GENOMIC DNA]</scope>
    <source>
        <strain evidence="2">C129</strain>
    </source>
</reference>
<evidence type="ECO:0008006" key="3">
    <source>
        <dbReference type="Google" id="ProtNLM"/>
    </source>
</evidence>
<organism evidence="2">
    <name type="scientific">Camponotus floridanus</name>
    <name type="common">Florida carpenter ant</name>
    <dbReference type="NCBI Taxonomy" id="104421"/>
    <lineage>
        <taxon>Eukaryota</taxon>
        <taxon>Metazoa</taxon>
        <taxon>Ecdysozoa</taxon>
        <taxon>Arthropoda</taxon>
        <taxon>Hexapoda</taxon>
        <taxon>Insecta</taxon>
        <taxon>Pterygota</taxon>
        <taxon>Neoptera</taxon>
        <taxon>Endopterygota</taxon>
        <taxon>Hymenoptera</taxon>
        <taxon>Apocrita</taxon>
        <taxon>Aculeata</taxon>
        <taxon>Formicoidea</taxon>
        <taxon>Formicidae</taxon>
        <taxon>Formicinae</taxon>
        <taxon>Camponotus</taxon>
    </lineage>
</organism>
<dbReference type="InParanoid" id="E2ATH4"/>
<keyword evidence="2" id="KW-1185">Reference proteome</keyword>
<dbReference type="AlphaFoldDB" id="E2ATH4"/>
<sequence>MRCLTPDKNVYNFKNVTVTTSNRIIVNLPKPIVKSGKYNLPTTIYTIFVSCLNNNLNKSEKFNVQTYKRYYEIQNLIPFTEYKLKFTLSNFYFDQLSINPFESKVIPIKTNSSKLNAPENISVLGLTPPIAVVHWMPLKKVYCVAVTYEVH</sequence>
<dbReference type="EMBL" id="GL442587">
    <property type="protein sequence ID" value="EFN63265.1"/>
    <property type="molecule type" value="Genomic_DNA"/>
</dbReference>
<dbReference type="InterPro" id="IPR036116">
    <property type="entry name" value="FN3_sf"/>
</dbReference>
<protein>
    <recommendedName>
        <fullName evidence="3">Proto-oncogene tyrosine-protein kinase ros</fullName>
    </recommendedName>
</protein>
<name>E2ATH4_CAMFO</name>
<dbReference type="STRING" id="104421.E2ATH4"/>
<evidence type="ECO:0000313" key="2">
    <source>
        <dbReference type="Proteomes" id="UP000000311"/>
    </source>
</evidence>
<evidence type="ECO:0000313" key="1">
    <source>
        <dbReference type="EMBL" id="EFN63265.1"/>
    </source>
</evidence>
<proteinExistence type="predicted"/>
<dbReference type="SUPFAM" id="SSF49265">
    <property type="entry name" value="Fibronectin type III"/>
    <property type="match status" value="1"/>
</dbReference>
<accession>E2ATH4</accession>
<dbReference type="OrthoDB" id="7553890at2759"/>
<dbReference type="Proteomes" id="UP000000311">
    <property type="component" value="Unassembled WGS sequence"/>
</dbReference>
<gene>
    <name evidence="1" type="ORF">EAG_02679</name>
</gene>